<dbReference type="SUPFAM" id="SSF56935">
    <property type="entry name" value="Porins"/>
    <property type="match status" value="1"/>
</dbReference>
<evidence type="ECO:0000313" key="4">
    <source>
        <dbReference type="Proteomes" id="UP000593892"/>
    </source>
</evidence>
<reference evidence="3 4" key="1">
    <citation type="submission" date="2020-10" db="EMBL/GenBank/DDBJ databases">
        <title>Complete genome sequence of Paludibaculum fermentans P105T, a facultatively anaerobic acidobacterium capable of dissimilatory Fe(III) reduction.</title>
        <authorList>
            <person name="Dedysh S.N."/>
            <person name="Beletsky A.V."/>
            <person name="Kulichevskaya I.S."/>
            <person name="Mardanov A.V."/>
            <person name="Ravin N.V."/>
        </authorList>
    </citation>
    <scope>NUCLEOTIDE SEQUENCE [LARGE SCALE GENOMIC DNA]</scope>
    <source>
        <strain evidence="3 4">P105</strain>
    </source>
</reference>
<sequence>MAALIASAAVLQGQNAPPAKPASELQRAVEEFKVLSRDLGFREDSPKKASKSGASRPQFHGRLSENFRNDVLDAVPHEIAQRGGDKNLLRRNQWGFNVSGPVIIPKLYNGGRKTFFSLSYEGVRERIGRSSLRTVPILSEREGDYSQVVDSAGEPQEIYDPSTTRLNPNYDSSQAVSRDNLQYIKDPYPNNRIPVDRQDPIARKILAFYPKPNSDAGPFFRNNYFAVAPETNTASGMIAKVDHSFLEKHRLAVSYAFTNGFAGSATFIPNAADSAAPDRNYVNRRGSIEYVYTASPQSVNTLTLEAHSDINENVSDTADWPSQLGLTGVPGKAFPRIELGSYLAMGRNSPQARNARNTFVLTDAHSLRVGKHNLRMVGQFVRYQVNTFNPGLPSGGYYFSSSLTSLPGIVNTGQSFASFLLGGVDTSDYSDVPSPSYFRNWTLITALQDTWEYRQGLTFSFGLNMQTSAPRTERYNRQSTVDLSVINPSNGRLGALVFAGKGGYGAAFQPVAIKPQPNFSLAWNPRGNRKAVLRLSYAMSYQAYPIYNGQWGTRGFTGHPNYYAANSQLVPAFTLSQGVPPASKPIPDLTPTAADDTNATILETGGHLPRYQSVGASYERELTGGFVLTGSLGVSWGKDLFVGNYAVNPDALRPEMMSYRDQLNDQAFNRSLRPYPQFIATDVFSQWPDGRYRREAASARVEKRTAQGLSLTGTYEYSRQYDDYSGPYGKQDFFNRHNEWGLTAGNNPHRLSLTYMYELPIGTSKPYLVFPDWRRYLTDGWSISGISSVSSGDPLSLRAQFNNTGGVLQTVRVNVVQGVDPLPSKQGPDMWFNPAAFSHPDDFQMGSGPRTHPTLRNPMTQNHDLSVSKRFAIDQERSMEFTASGFNFINNANWNLPDTVIGTESSPNVNAGKIIGSRGGRVVQLGLRFSF</sequence>
<protein>
    <recommendedName>
        <fullName evidence="2">TonB-dependent transporter Oar-like beta-barrel domain-containing protein</fullName>
    </recommendedName>
</protein>
<name>A0A7S7NPE7_PALFE</name>
<accession>A0A7S7NPE7</accession>
<evidence type="ECO:0000259" key="2">
    <source>
        <dbReference type="Pfam" id="PF25183"/>
    </source>
</evidence>
<dbReference type="RefSeq" id="WP_194449027.1">
    <property type="nucleotide sequence ID" value="NZ_CP063849.1"/>
</dbReference>
<evidence type="ECO:0000256" key="1">
    <source>
        <dbReference type="SAM" id="MobiDB-lite"/>
    </source>
</evidence>
<feature type="domain" description="TonB-dependent transporter Oar-like beta-barrel" evidence="2">
    <location>
        <begin position="51"/>
        <end position="924"/>
    </location>
</feature>
<dbReference type="KEGG" id="pfer:IRI77_32110"/>
<organism evidence="3 4">
    <name type="scientific">Paludibaculum fermentans</name>
    <dbReference type="NCBI Taxonomy" id="1473598"/>
    <lineage>
        <taxon>Bacteria</taxon>
        <taxon>Pseudomonadati</taxon>
        <taxon>Acidobacteriota</taxon>
        <taxon>Terriglobia</taxon>
        <taxon>Bryobacterales</taxon>
        <taxon>Bryobacteraceae</taxon>
        <taxon>Paludibaculum</taxon>
    </lineage>
</organism>
<dbReference type="Pfam" id="PF25183">
    <property type="entry name" value="OMP_b-brl_4"/>
    <property type="match status" value="1"/>
</dbReference>
<feature type="region of interest" description="Disordered" evidence="1">
    <location>
        <begin position="43"/>
        <end position="62"/>
    </location>
</feature>
<dbReference type="EMBL" id="CP063849">
    <property type="protein sequence ID" value="QOY87358.1"/>
    <property type="molecule type" value="Genomic_DNA"/>
</dbReference>
<dbReference type="AlphaFoldDB" id="A0A7S7NPE7"/>
<keyword evidence="4" id="KW-1185">Reference proteome</keyword>
<proteinExistence type="predicted"/>
<gene>
    <name evidence="3" type="ORF">IRI77_32110</name>
</gene>
<evidence type="ECO:0000313" key="3">
    <source>
        <dbReference type="EMBL" id="QOY87358.1"/>
    </source>
</evidence>
<dbReference type="Proteomes" id="UP000593892">
    <property type="component" value="Chromosome"/>
</dbReference>
<dbReference type="InterPro" id="IPR057601">
    <property type="entry name" value="Oar-like_b-barrel"/>
</dbReference>